<gene>
    <name evidence="1" type="ORF">CC77DRAFT_176209</name>
</gene>
<dbReference type="EMBL" id="KV441482">
    <property type="protein sequence ID" value="OAG18926.1"/>
    <property type="molecule type" value="Genomic_DNA"/>
</dbReference>
<evidence type="ECO:0000313" key="1">
    <source>
        <dbReference type="EMBL" id="OAG18926.1"/>
    </source>
</evidence>
<dbReference type="AlphaFoldDB" id="A0A177DHF9"/>
<proteinExistence type="predicted"/>
<sequence>MRVYLAEARTLTSTTFKRNNKRRDMASLSSWEKQDILRCARFLKRIEGWVDPTWGFYVYGTYTRLQKRKDSDKGNDEGKAQEKAVDSEHFQAVLNKLHAHAADTLRYE</sequence>
<dbReference type="KEGG" id="aalt:CC77DRAFT_176209"/>
<protein>
    <submittedName>
        <fullName evidence="1">Uncharacterized protein</fullName>
    </submittedName>
</protein>
<reference evidence="1 2" key="1">
    <citation type="submission" date="2016-05" db="EMBL/GenBank/DDBJ databases">
        <title>Comparative analysis of secretome profiles of manganese(II)-oxidizing ascomycete fungi.</title>
        <authorList>
            <consortium name="DOE Joint Genome Institute"/>
            <person name="Zeiner C.A."/>
            <person name="Purvine S.O."/>
            <person name="Zink E.M."/>
            <person name="Wu S."/>
            <person name="Pasa-Tolic L."/>
            <person name="Chaput D.L."/>
            <person name="Haridas S."/>
            <person name="Grigoriev I.V."/>
            <person name="Santelli C.M."/>
            <person name="Hansel C.M."/>
        </authorList>
    </citation>
    <scope>NUCLEOTIDE SEQUENCE [LARGE SCALE GENOMIC DNA]</scope>
    <source>
        <strain evidence="1 2">SRC1lrK2f</strain>
    </source>
</reference>
<evidence type="ECO:0000313" key="2">
    <source>
        <dbReference type="Proteomes" id="UP000077248"/>
    </source>
</evidence>
<name>A0A177DHF9_ALTAL</name>
<dbReference type="Proteomes" id="UP000077248">
    <property type="component" value="Unassembled WGS sequence"/>
</dbReference>
<accession>A0A177DHF9</accession>
<dbReference type="RefSeq" id="XP_018384347.1">
    <property type="nucleotide sequence ID" value="XM_018530471.1"/>
</dbReference>
<dbReference type="VEuPathDB" id="FungiDB:CC77DRAFT_176209"/>
<dbReference type="GeneID" id="29116065"/>
<organism evidence="1 2">
    <name type="scientific">Alternaria alternata</name>
    <name type="common">Alternaria rot fungus</name>
    <name type="synonym">Torula alternata</name>
    <dbReference type="NCBI Taxonomy" id="5599"/>
    <lineage>
        <taxon>Eukaryota</taxon>
        <taxon>Fungi</taxon>
        <taxon>Dikarya</taxon>
        <taxon>Ascomycota</taxon>
        <taxon>Pezizomycotina</taxon>
        <taxon>Dothideomycetes</taxon>
        <taxon>Pleosporomycetidae</taxon>
        <taxon>Pleosporales</taxon>
        <taxon>Pleosporineae</taxon>
        <taxon>Pleosporaceae</taxon>
        <taxon>Alternaria</taxon>
        <taxon>Alternaria sect. Alternaria</taxon>
        <taxon>Alternaria alternata complex</taxon>
    </lineage>
</organism>
<keyword evidence="2" id="KW-1185">Reference proteome</keyword>